<comment type="caution">
    <text evidence="1">The sequence shown here is derived from an EMBL/GenBank/DDBJ whole genome shotgun (WGS) entry which is preliminary data.</text>
</comment>
<accession>A0A1J5RNW7</accession>
<evidence type="ECO:0008006" key="2">
    <source>
        <dbReference type="Google" id="ProtNLM"/>
    </source>
</evidence>
<protein>
    <recommendedName>
        <fullName evidence="2">YqjK-like protein</fullName>
    </recommendedName>
</protein>
<dbReference type="AlphaFoldDB" id="A0A1J5RNW7"/>
<gene>
    <name evidence="1" type="ORF">GALL_242600</name>
</gene>
<evidence type="ECO:0000313" key="1">
    <source>
        <dbReference type="EMBL" id="OIQ93772.1"/>
    </source>
</evidence>
<name>A0A1J5RNW7_9ZZZZ</name>
<sequence>MSPESVDLLLRKQRLQLQAAQQRQACVGMLQDVEAGFARLESLQAIAQGLGKSLRRHALGLSVAGLLLLLWRPRGALRWLRRGWLVYWGGKRLRIALNAVLLAARGAFSG</sequence>
<organism evidence="1">
    <name type="scientific">mine drainage metagenome</name>
    <dbReference type="NCBI Taxonomy" id="410659"/>
    <lineage>
        <taxon>unclassified sequences</taxon>
        <taxon>metagenomes</taxon>
        <taxon>ecological metagenomes</taxon>
    </lineage>
</organism>
<proteinExistence type="predicted"/>
<reference evidence="1" key="1">
    <citation type="submission" date="2016-10" db="EMBL/GenBank/DDBJ databases">
        <title>Sequence of Gallionella enrichment culture.</title>
        <authorList>
            <person name="Poehlein A."/>
            <person name="Muehling M."/>
            <person name="Daniel R."/>
        </authorList>
    </citation>
    <scope>NUCLEOTIDE SEQUENCE</scope>
</reference>
<dbReference type="EMBL" id="MLJW01000200">
    <property type="protein sequence ID" value="OIQ93772.1"/>
    <property type="molecule type" value="Genomic_DNA"/>
</dbReference>